<sequence length="230" mass="26978">MDHQEEQNNEIEALDSIYCGEMEILTTTPHYAFAIPIKSDDYEEGVSGIHCRLRFDYTSLYPEEVPLIDIEDVENLEVEVMEELKDHLLKQAQENIGMVMIFTLVSAAQEWINLKSDDVRIQKIKREEEKKIREEEEERKKFEGTRVTVESFLNWKQSFDLEIGQLFKKDKDDKNKKLTGKELFMQDKSLNESDLKFLEEGGEYVKVDESLFQDLDDLGLDDDEFISDES</sequence>
<dbReference type="Pfam" id="PF05773">
    <property type="entry name" value="RWD"/>
    <property type="match status" value="1"/>
</dbReference>
<dbReference type="InterPro" id="IPR040213">
    <property type="entry name" value="GIR2-like"/>
</dbReference>
<dbReference type="Gene3D" id="3.10.110.10">
    <property type="entry name" value="Ubiquitin Conjugating Enzyme"/>
    <property type="match status" value="1"/>
</dbReference>
<dbReference type="PROSITE" id="PS50908">
    <property type="entry name" value="RWD"/>
    <property type="match status" value="1"/>
</dbReference>
<dbReference type="SMART" id="SM00591">
    <property type="entry name" value="RWD"/>
    <property type="match status" value="1"/>
</dbReference>
<dbReference type="InterPro" id="IPR032378">
    <property type="entry name" value="ZC3H15/TMA46_C"/>
</dbReference>
<reference evidence="2" key="1">
    <citation type="journal article" date="2016" name="PLoS Negl. Trop. Dis.">
        <title>A Deep Insight into the Sialome of Rhodnius neglectus, a Vector of Chagas Disease.</title>
        <authorList>
            <person name="Santiago P.B."/>
            <person name="Assumpcao T.C."/>
            <person name="Araujo C.N."/>
            <person name="Bastos I.M."/>
            <person name="Neves D."/>
            <person name="Silva I.G."/>
            <person name="Charneau S."/>
            <person name="Queiroz R.M."/>
            <person name="Raiol T."/>
            <person name="Oliveira J.V."/>
            <person name="Sousa M.V."/>
            <person name="Calvo E."/>
            <person name="Ribeiro J.M."/>
            <person name="Santana J.M."/>
        </authorList>
    </citation>
    <scope>NUCLEOTIDE SEQUENCE</scope>
    <source>
        <tissue evidence="2">Salivary glands</tissue>
    </source>
</reference>
<dbReference type="PANTHER" id="PTHR12292">
    <property type="entry name" value="RWD DOMAIN-CONTAINING PROTEIN"/>
    <property type="match status" value="1"/>
</dbReference>
<organism evidence="2">
    <name type="scientific">Rhodnius neglectus</name>
    <dbReference type="NCBI Taxonomy" id="72488"/>
    <lineage>
        <taxon>Eukaryota</taxon>
        <taxon>Metazoa</taxon>
        <taxon>Ecdysozoa</taxon>
        <taxon>Arthropoda</taxon>
        <taxon>Hexapoda</taxon>
        <taxon>Insecta</taxon>
        <taxon>Pterygota</taxon>
        <taxon>Neoptera</taxon>
        <taxon>Paraneoptera</taxon>
        <taxon>Hemiptera</taxon>
        <taxon>Heteroptera</taxon>
        <taxon>Panheteroptera</taxon>
        <taxon>Cimicomorpha</taxon>
        <taxon>Reduviidae</taxon>
        <taxon>Triatominae</taxon>
        <taxon>Rhodnius</taxon>
    </lineage>
</organism>
<dbReference type="Gene3D" id="6.20.400.10">
    <property type="match status" value="1"/>
</dbReference>
<name>A0A0N7Z8Z3_9HEMI</name>
<dbReference type="InterPro" id="IPR006575">
    <property type="entry name" value="RWD_dom"/>
</dbReference>
<feature type="domain" description="RWD" evidence="1">
    <location>
        <begin position="9"/>
        <end position="115"/>
    </location>
</feature>
<proteinExistence type="evidence at transcript level"/>
<accession>A0A0N7Z8Z3</accession>
<dbReference type="InterPro" id="IPR016135">
    <property type="entry name" value="UBQ-conjugating_enzyme/RWD"/>
</dbReference>
<evidence type="ECO:0000313" key="2">
    <source>
        <dbReference type="EMBL" id="JAI54608.1"/>
    </source>
</evidence>
<protein>
    <recommendedName>
        <fullName evidence="1">RWD domain-containing protein</fullName>
    </recommendedName>
</protein>
<dbReference type="Pfam" id="PF16543">
    <property type="entry name" value="DFRP_C"/>
    <property type="match status" value="1"/>
</dbReference>
<dbReference type="AlphaFoldDB" id="A0A0N7Z8Z3"/>
<dbReference type="SUPFAM" id="SSF54495">
    <property type="entry name" value="UBC-like"/>
    <property type="match status" value="1"/>
</dbReference>
<dbReference type="CDD" id="cd23816">
    <property type="entry name" value="RWD_RWDD1"/>
    <property type="match status" value="1"/>
</dbReference>
<dbReference type="EMBL" id="GDKW01001987">
    <property type="protein sequence ID" value="JAI54608.1"/>
    <property type="molecule type" value="mRNA"/>
</dbReference>
<evidence type="ECO:0000259" key="1">
    <source>
        <dbReference type="PROSITE" id="PS50908"/>
    </source>
</evidence>
<dbReference type="FunFam" id="3.10.110.10:FF:000075">
    <property type="entry name" value="RWD domain-containing protein (Gir2)"/>
    <property type="match status" value="1"/>
</dbReference>